<dbReference type="AlphaFoldDB" id="X1BX58"/>
<dbReference type="EMBL" id="BART01024020">
    <property type="protein sequence ID" value="GAG99600.1"/>
    <property type="molecule type" value="Genomic_DNA"/>
</dbReference>
<sequence>MNDKTKDTDNILEEKRIKSLTAVSFLEALKDNLDKDKAFQIACEAFANYMIGIYEEILGSTAEQSLERFDKFRKFYEDYAIKTPYLQIIESPQNF</sequence>
<accession>X1BX58</accession>
<protein>
    <submittedName>
        <fullName evidence="1">Uncharacterized protein</fullName>
    </submittedName>
</protein>
<gene>
    <name evidence="1" type="ORF">S01H4_43522</name>
</gene>
<comment type="caution">
    <text evidence="1">The sequence shown here is derived from an EMBL/GenBank/DDBJ whole genome shotgun (WGS) entry which is preliminary data.</text>
</comment>
<organism evidence="1">
    <name type="scientific">marine sediment metagenome</name>
    <dbReference type="NCBI Taxonomy" id="412755"/>
    <lineage>
        <taxon>unclassified sequences</taxon>
        <taxon>metagenomes</taxon>
        <taxon>ecological metagenomes</taxon>
    </lineage>
</organism>
<proteinExistence type="predicted"/>
<reference evidence="1" key="1">
    <citation type="journal article" date="2014" name="Front. Microbiol.">
        <title>High frequency of phylogenetically diverse reductive dehalogenase-homologous genes in deep subseafloor sedimentary metagenomes.</title>
        <authorList>
            <person name="Kawai M."/>
            <person name="Futagami T."/>
            <person name="Toyoda A."/>
            <person name="Takaki Y."/>
            <person name="Nishi S."/>
            <person name="Hori S."/>
            <person name="Arai W."/>
            <person name="Tsubouchi T."/>
            <person name="Morono Y."/>
            <person name="Uchiyama I."/>
            <person name="Ito T."/>
            <person name="Fujiyama A."/>
            <person name="Inagaki F."/>
            <person name="Takami H."/>
        </authorList>
    </citation>
    <scope>NUCLEOTIDE SEQUENCE</scope>
    <source>
        <strain evidence="1">Expedition CK06-06</strain>
    </source>
</reference>
<evidence type="ECO:0000313" key="1">
    <source>
        <dbReference type="EMBL" id="GAG99600.1"/>
    </source>
</evidence>
<name>X1BX58_9ZZZZ</name>